<protein>
    <submittedName>
        <fullName evidence="1">Uncharacterized protein</fullName>
    </submittedName>
</protein>
<dbReference type="VEuPathDB" id="AmoebaDB:NfTy_021420"/>
<reference evidence="1 2" key="1">
    <citation type="journal article" date="2019" name="Sci. Rep.">
        <title>Nanopore sequencing improves the draft genome of the human pathogenic amoeba Naegleria fowleri.</title>
        <authorList>
            <person name="Liechti N."/>
            <person name="Schurch N."/>
            <person name="Bruggmann R."/>
            <person name="Wittwer M."/>
        </authorList>
    </citation>
    <scope>NUCLEOTIDE SEQUENCE [LARGE SCALE GENOMIC DNA]</scope>
    <source>
        <strain evidence="1 2">ATCC 30894</strain>
    </source>
</reference>
<dbReference type="Proteomes" id="UP000444721">
    <property type="component" value="Unassembled WGS sequence"/>
</dbReference>
<dbReference type="OrthoDB" id="10504239at2759"/>
<comment type="caution">
    <text evidence="1">The sequence shown here is derived from an EMBL/GenBank/DDBJ whole genome shotgun (WGS) entry which is preliminary data.</text>
</comment>
<accession>A0A6A5C936</accession>
<dbReference type="AlphaFoldDB" id="A0A6A5C936"/>
<name>A0A6A5C936_NAEFO</name>
<dbReference type="RefSeq" id="XP_044566608.1">
    <property type="nucleotide sequence ID" value="XM_044702200.1"/>
</dbReference>
<dbReference type="VEuPathDB" id="AmoebaDB:NF0040460"/>
<sequence>MEKDFSTRIRSYFERTSNDPWGQSPYTVTVNSSQPYSIFYLNSSNGRNYQGLIQFGYSGPNNFNAFREVFVYDISESDPYLRVHNMLTTYYYNYPVEYDPRTGTGGTFYQIVKMESKYLPALIFQWKAPSSIPQEECVSSMDASLQSLSHPMLLASDMQPNKENSFYKQDKEGRRVQFGPARYYVERSGKVWDNINFTYSVPSIYCVNRQDGRICIMYIAFETDGYLYLYMKFYWPNGQLQSLLRAKSTLLLTLYLDNGDVWEGPDPSSLLLLNGHESLQNQQQQDYCEWNQTGDLNLLGNPKVKIPFRGLLKIGDSILLQKSEVCDWPLEVIHQVLITPKKKGGVGLHSQQLKNLKIYGNMLDMIMMDLKEHGESHAIQEMSKSLHDEYFVAKLVVQWVKRNLCNEQDDHSYLQ</sequence>
<evidence type="ECO:0000313" key="2">
    <source>
        <dbReference type="Proteomes" id="UP000444721"/>
    </source>
</evidence>
<dbReference type="EMBL" id="VFQX01000012">
    <property type="protein sequence ID" value="KAF0981895.1"/>
    <property type="molecule type" value="Genomic_DNA"/>
</dbReference>
<gene>
    <name evidence="1" type="ORF">FDP41_011756</name>
</gene>
<proteinExistence type="predicted"/>
<keyword evidence="2" id="KW-1185">Reference proteome</keyword>
<organism evidence="1 2">
    <name type="scientific">Naegleria fowleri</name>
    <name type="common">Brain eating amoeba</name>
    <dbReference type="NCBI Taxonomy" id="5763"/>
    <lineage>
        <taxon>Eukaryota</taxon>
        <taxon>Discoba</taxon>
        <taxon>Heterolobosea</taxon>
        <taxon>Tetramitia</taxon>
        <taxon>Eutetramitia</taxon>
        <taxon>Vahlkampfiidae</taxon>
        <taxon>Naegleria</taxon>
    </lineage>
</organism>
<dbReference type="GeneID" id="68118971"/>
<dbReference type="VEuPathDB" id="AmoebaDB:FDP41_011756"/>
<evidence type="ECO:0000313" key="1">
    <source>
        <dbReference type="EMBL" id="KAF0981895.1"/>
    </source>
</evidence>